<dbReference type="EMBL" id="KB611220">
    <property type="protein sequence ID" value="EMH73610.1"/>
    <property type="molecule type" value="Genomic_DNA"/>
</dbReference>
<reference evidence="1 2" key="1">
    <citation type="submission" date="2013-01" db="EMBL/GenBank/DDBJ databases">
        <authorList>
            <person name="Hannick L."/>
            <person name="Zafar N."/>
            <person name="Lorenzi H."/>
            <person name="Ali I.A."/>
            <person name="Petri W.P."/>
            <person name="Caler E."/>
        </authorList>
    </citation>
    <scope>NUCLEOTIDE SEQUENCE [LARGE SCALE GENOMIC DNA]</scope>
    <source>
        <strain evidence="2">HM3:IMSS-B</strain>
    </source>
</reference>
<proteinExistence type="predicted"/>
<dbReference type="AlphaFoldDB" id="M3TW46"/>
<dbReference type="VEuPathDB" id="AmoebaDB:EHI8A_226630"/>
<organism evidence="1 2">
    <name type="scientific">Entamoeba histolytica HM-1:IMSS-B</name>
    <dbReference type="NCBI Taxonomy" id="885319"/>
    <lineage>
        <taxon>Eukaryota</taxon>
        <taxon>Amoebozoa</taxon>
        <taxon>Evosea</taxon>
        <taxon>Archamoebae</taxon>
        <taxon>Mastigamoebida</taxon>
        <taxon>Entamoebidae</taxon>
        <taxon>Entamoeba</taxon>
    </lineage>
</organism>
<name>M3TW46_ENTH1</name>
<evidence type="ECO:0000313" key="1">
    <source>
        <dbReference type="EMBL" id="EMH73610.1"/>
    </source>
</evidence>
<protein>
    <submittedName>
        <fullName evidence="1">Uncharacterized protein</fullName>
    </submittedName>
</protein>
<sequence>MPPLHGEFSVITDGVDVTHSPTDAPVQQVNSVLLDAGFTPQRGDRYDSTTYRSPCGRGTVRVDVTPRFVRCSTSGLSCASLRDTRHWMDYLSILSSSPHSVTKVDAALDLPVDGALFFQHMCQLYPHSVSLGRKAIRTSLVASARDDGQQTGTWYAGYRSSAKATAKVYDKAHQMLQRYGESIPPRARVEVTAKKGFGATLRDAAMPEALFWHIASPALLQAPEGVPMWQPNTDGGWEQVPRIIEPSQVLRRRVESSAELAKLVELAASIEGGVPLLQHLLRQRVDQLASATVPPLTA</sequence>
<evidence type="ECO:0000313" key="2">
    <source>
        <dbReference type="Proteomes" id="UP000030781"/>
    </source>
</evidence>
<accession>M3TW46</accession>
<dbReference type="Proteomes" id="UP000030781">
    <property type="component" value="Unassembled WGS sequence"/>
</dbReference>
<gene>
    <name evidence="1" type="ORF">EHI8A_226630</name>
</gene>